<dbReference type="Proteomes" id="UP000603904">
    <property type="component" value="Unassembled WGS sequence"/>
</dbReference>
<gene>
    <name evidence="1" type="ORF">Mco01_11190</name>
</gene>
<proteinExistence type="predicted"/>
<dbReference type="EMBL" id="BOOC01000003">
    <property type="protein sequence ID" value="GIH38119.1"/>
    <property type="molecule type" value="Genomic_DNA"/>
</dbReference>
<protein>
    <submittedName>
        <fullName evidence="1">Uncharacterized protein</fullName>
    </submittedName>
</protein>
<dbReference type="RefSeq" id="WP_204055778.1">
    <property type="nucleotide sequence ID" value="NZ_BAAAGP010000003.1"/>
</dbReference>
<name>A0ABQ4FTG7_9ACTN</name>
<organism evidence="1 2">
    <name type="scientific">Microbispora corallina</name>
    <dbReference type="NCBI Taxonomy" id="83302"/>
    <lineage>
        <taxon>Bacteria</taxon>
        <taxon>Bacillati</taxon>
        <taxon>Actinomycetota</taxon>
        <taxon>Actinomycetes</taxon>
        <taxon>Streptosporangiales</taxon>
        <taxon>Streptosporangiaceae</taxon>
        <taxon>Microbispora</taxon>
    </lineage>
</organism>
<sequence>MGSIRVIRLAVVLLVAGISWTVPDLADASTAPPPIKARTFHGEGDDVVRVPSTKLRGIAVIRHSGESNFAVWSIQPSGKDNDLLVNRIGDYSGTVVVNTYTDLKTAGFTIEADGAWSLRFAPISYAPLWKHLTEKGLGDAVLKLAAPTKGLHTLRYAHGGTSTFVVYALPPSGAPGLLVNKIGHVSGKVVVPAGTRYVSVLADGKWTLTRK</sequence>
<evidence type="ECO:0000313" key="2">
    <source>
        <dbReference type="Proteomes" id="UP000603904"/>
    </source>
</evidence>
<reference evidence="1 2" key="1">
    <citation type="submission" date="2021-01" db="EMBL/GenBank/DDBJ databases">
        <title>Whole genome shotgun sequence of Microbispora corallina NBRC 16416.</title>
        <authorList>
            <person name="Komaki H."/>
            <person name="Tamura T."/>
        </authorList>
    </citation>
    <scope>NUCLEOTIDE SEQUENCE [LARGE SCALE GENOMIC DNA]</scope>
    <source>
        <strain evidence="1 2">NBRC 16416</strain>
    </source>
</reference>
<comment type="caution">
    <text evidence="1">The sequence shown here is derived from an EMBL/GenBank/DDBJ whole genome shotgun (WGS) entry which is preliminary data.</text>
</comment>
<accession>A0ABQ4FTG7</accession>
<evidence type="ECO:0000313" key="1">
    <source>
        <dbReference type="EMBL" id="GIH38119.1"/>
    </source>
</evidence>
<keyword evidence="2" id="KW-1185">Reference proteome</keyword>